<evidence type="ECO:0000313" key="2">
    <source>
        <dbReference type="EMBL" id="MQT00477.1"/>
    </source>
</evidence>
<reference evidence="2 3" key="1">
    <citation type="submission" date="2019-05" db="EMBL/GenBank/DDBJ databases">
        <title>Comparative genomics and metabolomics analyses of clavulanic acid producing Streptomyces species provides insight into specialized metabolism and evolution of beta-lactam biosynthetic gene clusters.</title>
        <authorList>
            <person name="Moore M.A."/>
            <person name="Cruz-Morales P."/>
            <person name="Barona Gomez F."/>
            <person name="Kapil T."/>
        </authorList>
    </citation>
    <scope>NUCLEOTIDE SEQUENCE [LARGE SCALE GENOMIC DNA]</scope>
    <source>
        <strain evidence="2 3">NRRL 5741</strain>
    </source>
</reference>
<proteinExistence type="predicted"/>
<dbReference type="AlphaFoldDB" id="A0A646KER2"/>
<accession>A0A646KER2</accession>
<comment type="caution">
    <text evidence="2">The sequence shown here is derived from an EMBL/GenBank/DDBJ whole genome shotgun (WGS) entry which is preliminary data.</text>
</comment>
<keyword evidence="3" id="KW-1185">Reference proteome</keyword>
<evidence type="ECO:0000256" key="1">
    <source>
        <dbReference type="SAM" id="MobiDB-lite"/>
    </source>
</evidence>
<sequence length="115" mass="11138">MMASAAVAIVSTPLYWLLGGPDGGQLAAASVQGTTGVIALAWSLLTSPAAAELGSTEVADAAIDTGKASAGDGGEAVTGIVRGSRAEGRPVRVEKSGDATAEGPGGFACSGVYCR</sequence>
<dbReference type="Proteomes" id="UP000419138">
    <property type="component" value="Unassembled WGS sequence"/>
</dbReference>
<name>A0A646KER2_STRJU</name>
<dbReference type="EMBL" id="VCLA01000078">
    <property type="protein sequence ID" value="MQT00477.1"/>
    <property type="molecule type" value="Genomic_DNA"/>
</dbReference>
<gene>
    <name evidence="2" type="ORF">FF041_09625</name>
</gene>
<evidence type="ECO:0000313" key="3">
    <source>
        <dbReference type="Proteomes" id="UP000419138"/>
    </source>
</evidence>
<feature type="region of interest" description="Disordered" evidence="1">
    <location>
        <begin position="69"/>
        <end position="104"/>
    </location>
</feature>
<feature type="compositionally biased region" description="Basic and acidic residues" evidence="1">
    <location>
        <begin position="84"/>
        <end position="97"/>
    </location>
</feature>
<organism evidence="2 3">
    <name type="scientific">Streptomyces jumonjinensis</name>
    <dbReference type="NCBI Taxonomy" id="1945"/>
    <lineage>
        <taxon>Bacteria</taxon>
        <taxon>Bacillati</taxon>
        <taxon>Actinomycetota</taxon>
        <taxon>Actinomycetes</taxon>
        <taxon>Kitasatosporales</taxon>
        <taxon>Streptomycetaceae</taxon>
        <taxon>Streptomyces</taxon>
    </lineage>
</organism>
<protein>
    <submittedName>
        <fullName evidence="2">Uncharacterized protein</fullName>
    </submittedName>
</protein>